<dbReference type="PaxDb" id="4577-GRMZM2G302549_P01"/>
<dbReference type="STRING" id="4577.A0A1D6GFI1"/>
<dbReference type="SMART" id="SM00717">
    <property type="entry name" value="SANT"/>
    <property type="match status" value="2"/>
</dbReference>
<dbReference type="FunCoup" id="A0A1D6GFI1">
    <property type="interactions" value="2"/>
</dbReference>
<dbReference type="InParanoid" id="A0A1D6GFI1"/>
<dbReference type="PROSITE" id="PS51294">
    <property type="entry name" value="HTH_MYB"/>
    <property type="match status" value="2"/>
</dbReference>
<evidence type="ECO:0000259" key="4">
    <source>
        <dbReference type="PROSITE" id="PS50090"/>
    </source>
</evidence>
<feature type="compositionally biased region" description="Pro residues" evidence="3">
    <location>
        <begin position="296"/>
        <end position="309"/>
    </location>
</feature>
<dbReference type="InterPro" id="IPR009057">
    <property type="entry name" value="Homeodomain-like_sf"/>
</dbReference>
<name>A0A1D6GFI1_MAIZE</name>
<feature type="domain" description="HTH myb-type" evidence="5">
    <location>
        <begin position="160"/>
        <end position="198"/>
    </location>
</feature>
<feature type="domain" description="HTH myb-type" evidence="5">
    <location>
        <begin position="199"/>
        <end position="253"/>
    </location>
</feature>
<evidence type="ECO:0000259" key="5">
    <source>
        <dbReference type="PROSITE" id="PS51294"/>
    </source>
</evidence>
<dbReference type="Pfam" id="PF00249">
    <property type="entry name" value="Myb_DNA-binding"/>
    <property type="match status" value="2"/>
</dbReference>
<organism evidence="6">
    <name type="scientific">Zea mays</name>
    <name type="common">Maize</name>
    <dbReference type="NCBI Taxonomy" id="4577"/>
    <lineage>
        <taxon>Eukaryota</taxon>
        <taxon>Viridiplantae</taxon>
        <taxon>Streptophyta</taxon>
        <taxon>Embryophyta</taxon>
        <taxon>Tracheophyta</taxon>
        <taxon>Spermatophyta</taxon>
        <taxon>Magnoliopsida</taxon>
        <taxon>Liliopsida</taxon>
        <taxon>Poales</taxon>
        <taxon>Poaceae</taxon>
        <taxon>PACMAD clade</taxon>
        <taxon>Panicoideae</taxon>
        <taxon>Andropogonodae</taxon>
        <taxon>Andropogoneae</taxon>
        <taxon>Tripsacinae</taxon>
        <taxon>Zea</taxon>
    </lineage>
</organism>
<feature type="region of interest" description="Disordered" evidence="3">
    <location>
        <begin position="289"/>
        <end position="323"/>
    </location>
</feature>
<reference evidence="6" key="1">
    <citation type="submission" date="2015-12" db="EMBL/GenBank/DDBJ databases">
        <title>Update maize B73 reference genome by single molecule sequencing technologies.</title>
        <authorList>
            <consortium name="Maize Genome Sequencing Project"/>
            <person name="Ware D."/>
        </authorList>
    </citation>
    <scope>NUCLEOTIDE SEQUENCE</scope>
    <source>
        <tissue evidence="6">Seedling</tissue>
    </source>
</reference>
<dbReference type="PROSITE" id="PS50090">
    <property type="entry name" value="MYB_LIKE"/>
    <property type="match status" value="2"/>
</dbReference>
<proteinExistence type="predicted"/>
<feature type="region of interest" description="Disordered" evidence="3">
    <location>
        <begin position="239"/>
        <end position="276"/>
    </location>
</feature>
<dbReference type="EMBL" id="CM000781">
    <property type="protein sequence ID" value="AQK62329.1"/>
    <property type="molecule type" value="Genomic_DNA"/>
</dbReference>
<keyword evidence="2" id="KW-0238">DNA-binding</keyword>
<keyword evidence="1" id="KW-0677">Repeat</keyword>
<feature type="domain" description="Myb-like" evidence="4">
    <location>
        <begin position="160"/>
        <end position="198"/>
    </location>
</feature>
<evidence type="ECO:0000256" key="1">
    <source>
        <dbReference type="ARBA" id="ARBA00022737"/>
    </source>
</evidence>
<accession>A0A1D6GFI1</accession>
<evidence type="ECO:0000256" key="3">
    <source>
        <dbReference type="SAM" id="MobiDB-lite"/>
    </source>
</evidence>
<dbReference type="Gene3D" id="1.10.10.60">
    <property type="entry name" value="Homeodomain-like"/>
    <property type="match status" value="2"/>
</dbReference>
<evidence type="ECO:0000313" key="6">
    <source>
        <dbReference type="EMBL" id="AQK62329.1"/>
    </source>
</evidence>
<sequence length="503" mass="54791">MDFSCFQPHMGVCSYLPFDPYMQQDGRYELHPVEHHHPFEAIGDYTPATFDDLGRQLFFAESKKPVSGHASPIGRSRVGSSQLPLLTPKAEVSHLMDISGLAGSYKAYETNGRFLPRKKTSSNKANVVKGQWTAEEDSVSHDLLSVVVSCNNEFILGNFDRKLVKLVEQFGLRKWSYIAQLLPGRVGKQCRERWHNHLRPNIKKDIWNDEEDSVLIQAHKEVGNRWAEIAKRLPGRTENSIKNHWNATKRRQFARRRSRASASTSKGPPKPGSLLQNYIKGLGIGPVISNRSAAPLPEPTTPPPPPSSPETPGGARSANQAGETTLEVERSPLCDVLVDSSQCTTVLPPTSVHGYDEYSNCSGESHQSCEVLLAPIISCGDDAFSVGMCGAGGGGGLFDTDDADAFLQAYGVAADDIVDGIGMSYYVFNDGHVDHAATVDAEIDMETMMMMWDDDDDCAAALGLGCAAGPAGVESAVRVKEEMDLQVETMVAATHKCGDAQDH</sequence>
<dbReference type="OMA" id="SHKTHEM"/>
<dbReference type="CDD" id="cd00167">
    <property type="entry name" value="SANT"/>
    <property type="match status" value="2"/>
</dbReference>
<dbReference type="eggNOG" id="KOG0048">
    <property type="taxonomic scope" value="Eukaryota"/>
</dbReference>
<feature type="compositionally biased region" description="Basic residues" evidence="3">
    <location>
        <begin position="247"/>
        <end position="259"/>
    </location>
</feature>
<dbReference type="PANTHER" id="PTHR45614:SF285">
    <property type="entry name" value="TRANSCRIPTION FACTOR MYB98"/>
    <property type="match status" value="1"/>
</dbReference>
<evidence type="ECO:0000256" key="2">
    <source>
        <dbReference type="ARBA" id="ARBA00023125"/>
    </source>
</evidence>
<dbReference type="InterPro" id="IPR050560">
    <property type="entry name" value="MYB_TF"/>
</dbReference>
<dbReference type="InterPro" id="IPR001005">
    <property type="entry name" value="SANT/Myb"/>
</dbReference>
<feature type="domain" description="Myb-like" evidence="4">
    <location>
        <begin position="199"/>
        <end position="249"/>
    </location>
</feature>
<dbReference type="SUPFAM" id="SSF46689">
    <property type="entry name" value="Homeodomain-like"/>
    <property type="match status" value="1"/>
</dbReference>
<dbReference type="GO" id="GO:0003677">
    <property type="term" value="F:DNA binding"/>
    <property type="evidence" value="ECO:0007669"/>
    <property type="project" value="UniProtKB-KW"/>
</dbReference>
<gene>
    <name evidence="6" type="ORF">ZEAMMB73_Zm00001d013070</name>
</gene>
<dbReference type="SMR" id="A0A1D6GFI1"/>
<dbReference type="FunFam" id="1.10.10.60:FF:000010">
    <property type="entry name" value="Transcriptional activator Myb isoform A"/>
    <property type="match status" value="1"/>
</dbReference>
<dbReference type="InterPro" id="IPR017930">
    <property type="entry name" value="Myb_dom"/>
</dbReference>
<dbReference type="PANTHER" id="PTHR45614">
    <property type="entry name" value="MYB PROTEIN-RELATED"/>
    <property type="match status" value="1"/>
</dbReference>
<dbReference type="AlphaFoldDB" id="A0A1D6GFI1"/>
<protein>
    <submittedName>
        <fullName evidence="6">Transcription factor MYB98</fullName>
    </submittedName>
</protein>